<keyword evidence="6 7" id="KW-0472">Membrane</keyword>
<reference evidence="9" key="2">
    <citation type="submission" date="2024-06" db="EMBL/GenBank/DDBJ databases">
        <authorList>
            <person name="Petrova K.O."/>
            <person name="Toshchakov S.V."/>
            <person name="Boltjanskaja Y.V."/>
            <person name="Kevbrin V."/>
        </authorList>
    </citation>
    <scope>NUCLEOTIDE SEQUENCE</scope>
    <source>
        <strain evidence="9">Z-910T</strain>
    </source>
</reference>
<dbReference type="InterPro" id="IPR011701">
    <property type="entry name" value="MFS"/>
</dbReference>
<proteinExistence type="predicted"/>
<dbReference type="CDD" id="cd06173">
    <property type="entry name" value="MFS_MefA_like"/>
    <property type="match status" value="1"/>
</dbReference>
<evidence type="ECO:0000256" key="7">
    <source>
        <dbReference type="SAM" id="Phobius"/>
    </source>
</evidence>
<evidence type="ECO:0000256" key="4">
    <source>
        <dbReference type="ARBA" id="ARBA00022692"/>
    </source>
</evidence>
<dbReference type="Pfam" id="PF07690">
    <property type="entry name" value="MFS_1"/>
    <property type="match status" value="1"/>
</dbReference>
<evidence type="ECO:0000256" key="2">
    <source>
        <dbReference type="ARBA" id="ARBA00022448"/>
    </source>
</evidence>
<name>A0AAU7VK48_9FIRM</name>
<organism evidence="9">
    <name type="scientific">Proteinivorax tanatarense</name>
    <dbReference type="NCBI Taxonomy" id="1260629"/>
    <lineage>
        <taxon>Bacteria</taxon>
        <taxon>Bacillati</taxon>
        <taxon>Bacillota</taxon>
        <taxon>Clostridia</taxon>
        <taxon>Eubacteriales</taxon>
        <taxon>Proteinivoracaceae</taxon>
        <taxon>Proteinivorax</taxon>
    </lineage>
</organism>
<keyword evidence="3" id="KW-1003">Cell membrane</keyword>
<dbReference type="GO" id="GO:0022857">
    <property type="term" value="F:transmembrane transporter activity"/>
    <property type="evidence" value="ECO:0007669"/>
    <property type="project" value="InterPro"/>
</dbReference>
<dbReference type="Gene3D" id="1.20.1250.20">
    <property type="entry name" value="MFS general substrate transporter like domains"/>
    <property type="match status" value="2"/>
</dbReference>
<dbReference type="EMBL" id="CP158367">
    <property type="protein sequence ID" value="XBX74414.1"/>
    <property type="molecule type" value="Genomic_DNA"/>
</dbReference>
<feature type="transmembrane region" description="Helical" evidence="7">
    <location>
        <begin position="321"/>
        <end position="345"/>
    </location>
</feature>
<feature type="domain" description="Major facilitator superfamily (MFS) profile" evidence="8">
    <location>
        <begin position="10"/>
        <end position="414"/>
    </location>
</feature>
<dbReference type="GO" id="GO:0005886">
    <property type="term" value="C:plasma membrane"/>
    <property type="evidence" value="ECO:0007669"/>
    <property type="project" value="UniProtKB-SubCell"/>
</dbReference>
<dbReference type="PANTHER" id="PTHR23513:SF6">
    <property type="entry name" value="MAJOR FACILITATOR SUPERFAMILY ASSOCIATED DOMAIN-CONTAINING PROTEIN"/>
    <property type="match status" value="1"/>
</dbReference>
<evidence type="ECO:0000256" key="1">
    <source>
        <dbReference type="ARBA" id="ARBA00004651"/>
    </source>
</evidence>
<keyword evidence="2" id="KW-0813">Transport</keyword>
<feature type="transmembrane region" description="Helical" evidence="7">
    <location>
        <begin position="289"/>
        <end position="309"/>
    </location>
</feature>
<feature type="transmembrane region" description="Helical" evidence="7">
    <location>
        <begin position="12"/>
        <end position="37"/>
    </location>
</feature>
<dbReference type="InterPro" id="IPR020846">
    <property type="entry name" value="MFS_dom"/>
</dbReference>
<keyword evidence="5 7" id="KW-1133">Transmembrane helix</keyword>
<accession>A0AAU7VK48</accession>
<dbReference type="PANTHER" id="PTHR23513">
    <property type="entry name" value="INTEGRAL MEMBRANE EFFLUX PROTEIN-RELATED"/>
    <property type="match status" value="1"/>
</dbReference>
<evidence type="ECO:0000313" key="9">
    <source>
        <dbReference type="EMBL" id="XBX74414.1"/>
    </source>
</evidence>
<dbReference type="InterPro" id="IPR036259">
    <property type="entry name" value="MFS_trans_sf"/>
</dbReference>
<evidence type="ECO:0000259" key="8">
    <source>
        <dbReference type="PROSITE" id="PS50850"/>
    </source>
</evidence>
<feature type="transmembrane region" description="Helical" evidence="7">
    <location>
        <begin position="259"/>
        <end position="277"/>
    </location>
</feature>
<feature type="transmembrane region" description="Helical" evidence="7">
    <location>
        <begin position="103"/>
        <end position="123"/>
    </location>
</feature>
<comment type="subcellular location">
    <subcellularLocation>
        <location evidence="1">Cell membrane</location>
        <topology evidence="1">Multi-pass membrane protein</topology>
    </subcellularLocation>
</comment>
<dbReference type="RefSeq" id="WP_350343166.1">
    <property type="nucleotide sequence ID" value="NZ_CP158367.1"/>
</dbReference>
<dbReference type="SUPFAM" id="SSF103473">
    <property type="entry name" value="MFS general substrate transporter"/>
    <property type="match status" value="1"/>
</dbReference>
<keyword evidence="4 7" id="KW-0812">Transmembrane</keyword>
<dbReference type="PROSITE" id="PS50850">
    <property type="entry name" value="MFS"/>
    <property type="match status" value="1"/>
</dbReference>
<feature type="transmembrane region" description="Helical" evidence="7">
    <location>
        <begin position="49"/>
        <end position="71"/>
    </location>
</feature>
<feature type="transmembrane region" description="Helical" evidence="7">
    <location>
        <begin position="169"/>
        <end position="188"/>
    </location>
</feature>
<feature type="transmembrane region" description="Helical" evidence="7">
    <location>
        <begin position="389"/>
        <end position="408"/>
    </location>
</feature>
<evidence type="ECO:0000256" key="3">
    <source>
        <dbReference type="ARBA" id="ARBA00022475"/>
    </source>
</evidence>
<reference evidence="9" key="1">
    <citation type="journal article" date="2013" name="Extremophiles">
        <title>Proteinivorax tanatarense gen. nov., sp. nov., an anaerobic, haloalkaliphilic, proteolytic bacterium isolated from a decaying algal bloom, and proposal of Proteinivoraceae fam. nov.</title>
        <authorList>
            <person name="Kevbrin V."/>
            <person name="Boltyanskaya Y."/>
            <person name="Zhilina T."/>
            <person name="Kolganova T."/>
            <person name="Lavrentjeva E."/>
            <person name="Kuznetsov B."/>
        </authorList>
    </citation>
    <scope>NUCLEOTIDE SEQUENCE</scope>
    <source>
        <strain evidence="9">Z-910T</strain>
    </source>
</reference>
<feature type="transmembrane region" description="Helical" evidence="7">
    <location>
        <begin position="78"/>
        <end position="97"/>
    </location>
</feature>
<evidence type="ECO:0000256" key="5">
    <source>
        <dbReference type="ARBA" id="ARBA00022989"/>
    </source>
</evidence>
<evidence type="ECO:0000256" key="6">
    <source>
        <dbReference type="ARBA" id="ARBA00023136"/>
    </source>
</evidence>
<sequence length="424" mass="45823">MNLKLLKNKNLSLLLLGRFVSMFGSGVMQFAFSLYVLRLTGSASQFASVLVVAMIPMLLLGPISGVFVDWFDRKKLIVYLDLISGLIVGVMFLISVTSTITMFHIYITVICLSIITTLFNPAINTAIPSLVDKDDLLEANSLNRVIMTITMMISPMVGGALFGIFGISIILLLNFVSFILSAISEAFIDLKTPNKKHNDFSFNSFYNDLKSGINFILNHNIMKKIITLSFVANAFFSPALSIGLIYIASMVIEVSDLQLGILQSSLMVGSLLGLSITGTVAKKIKLTKVIYMALIIMGTLVCLIGFSSLPAYLNLFNNNLIPYLTIVVLALIIGSAAVITNVGMATLMQKEVPSDMLGRVSSVKETASLCATPFGQIIFAGMYDTIGTFIPIMISGTVMVISAVLFNYSVHKTPKEAGASGSGF</sequence>
<feature type="transmembrane region" description="Helical" evidence="7">
    <location>
        <begin position="225"/>
        <end position="247"/>
    </location>
</feature>
<dbReference type="AlphaFoldDB" id="A0AAU7VK48"/>
<protein>
    <submittedName>
        <fullName evidence="9">MFS transporter</fullName>
    </submittedName>
</protein>
<gene>
    <name evidence="9" type="ORF">PRVXT_002450</name>
</gene>